<keyword evidence="1" id="KW-0677">Repeat</keyword>
<name>A0A7S3R8S0_DUNTE</name>
<evidence type="ECO:0000256" key="4">
    <source>
        <dbReference type="SAM" id="MobiDB-lite"/>
    </source>
</evidence>
<dbReference type="GO" id="GO:0000976">
    <property type="term" value="F:transcription cis-regulatory region binding"/>
    <property type="evidence" value="ECO:0007669"/>
    <property type="project" value="TreeGrafter"/>
</dbReference>
<dbReference type="PANTHER" id="PTHR24193:SF121">
    <property type="entry name" value="ADA2A-CONTAINING COMPLEX COMPONENT 3, ISOFORM D"/>
    <property type="match status" value="1"/>
</dbReference>
<reference evidence="5" key="1">
    <citation type="submission" date="2021-01" db="EMBL/GenBank/DDBJ databases">
        <authorList>
            <person name="Corre E."/>
            <person name="Pelletier E."/>
            <person name="Niang G."/>
            <person name="Scheremetjew M."/>
            <person name="Finn R."/>
            <person name="Kale V."/>
            <person name="Holt S."/>
            <person name="Cochrane G."/>
            <person name="Meng A."/>
            <person name="Brown T."/>
            <person name="Cohen L."/>
        </authorList>
    </citation>
    <scope>NUCLEOTIDE SEQUENCE</scope>
    <source>
        <strain evidence="5">CCMP1320</strain>
    </source>
</reference>
<dbReference type="SMART" id="SM00248">
    <property type="entry name" value="ANK"/>
    <property type="match status" value="5"/>
</dbReference>
<evidence type="ECO:0000313" key="5">
    <source>
        <dbReference type="EMBL" id="CAE0506144.1"/>
    </source>
</evidence>
<feature type="region of interest" description="Disordered" evidence="4">
    <location>
        <begin position="439"/>
        <end position="622"/>
    </location>
</feature>
<dbReference type="EMBL" id="HBIP01034772">
    <property type="protein sequence ID" value="CAE0506144.1"/>
    <property type="molecule type" value="Transcribed_RNA"/>
</dbReference>
<feature type="repeat" description="ANK" evidence="3">
    <location>
        <begin position="108"/>
        <end position="137"/>
    </location>
</feature>
<dbReference type="SUPFAM" id="SSF48403">
    <property type="entry name" value="Ankyrin repeat"/>
    <property type="match status" value="1"/>
</dbReference>
<feature type="repeat" description="ANK" evidence="3">
    <location>
        <begin position="72"/>
        <end position="104"/>
    </location>
</feature>
<sequence length="759" mass="79772">MSLFGLDTPGAYGPGAGTIRPPVDNSHKGTFPVGSIFYVCQRGDLLGLERIVDKALHVRIPCATCSVKEEVMGLTPLHVASEAGQLEIVEYLLRANVEVGCEDKFLVTPLHLAALEGHTEICAALIAAQAPLAAQDVAGDEPIHWAATKGQDQVIKLLLKAGSHLDAQNHEGWTPLHRAAFTGRPAAVRALIDAGANLSTRTHRGDTPLHLACFSNALTAIEELIKRDNFDRNARNCKGLTPFGMCLTEEAKALMRMYGAEAPTDRVPPPQHNLKLTATATAAKSTDAGAAGADAAAAAAAAAAGGDPGPAQQDGGMLQQHLAHWHATATEEGAPGFSRLAQQATCVPSPPQELERQGQGEGVEGDISSVEGDVDMERVSAELLKITSLRKRELEEFPDPENPGLSRELGEDTRYLSNDFMAEVSSGFSAGANPYNLMRNSSPPLGGHGQESTITGTPITEGPSGTDTPTSSSPASSAFPSKRASLGCDAPFPSNSADPPVPIVAHPPVEPKNGRRERPRGPTKMRPSNSFTAALGRASAPVMDKLGGTGSRSFVVRAPEPPKTGPTTALPPRQPIWGASPMASRRASESQVSIASRASEKKSGEGSVVGGGSSNSSSKVSSTVMPVAAMPQRASETGDIMLNFPVPCPQALRAAPKPSNLAPLLVREASKRSTLSSASSTSMQERNVRRSSMTNVNATQSKWEYNIRLASDTCFVRLPSLSRAERIAPGGGAAVGHKPSDAKSKFLERYSLKQNKLFA</sequence>
<dbReference type="InterPro" id="IPR036770">
    <property type="entry name" value="Ankyrin_rpt-contain_sf"/>
</dbReference>
<evidence type="ECO:0000256" key="3">
    <source>
        <dbReference type="PROSITE-ProRule" id="PRU00023"/>
    </source>
</evidence>
<dbReference type="PROSITE" id="PS50297">
    <property type="entry name" value="ANK_REP_REGION"/>
    <property type="match status" value="3"/>
</dbReference>
<organism evidence="5">
    <name type="scientific">Dunaliella tertiolecta</name>
    <name type="common">Green alga</name>
    <dbReference type="NCBI Taxonomy" id="3047"/>
    <lineage>
        <taxon>Eukaryota</taxon>
        <taxon>Viridiplantae</taxon>
        <taxon>Chlorophyta</taxon>
        <taxon>core chlorophytes</taxon>
        <taxon>Chlorophyceae</taxon>
        <taxon>CS clade</taxon>
        <taxon>Chlamydomonadales</taxon>
        <taxon>Dunaliellaceae</taxon>
        <taxon>Dunaliella</taxon>
    </lineage>
</organism>
<dbReference type="InterPro" id="IPR002110">
    <property type="entry name" value="Ankyrin_rpt"/>
</dbReference>
<feature type="repeat" description="ANK" evidence="3">
    <location>
        <begin position="171"/>
        <end position="203"/>
    </location>
</feature>
<feature type="compositionally biased region" description="Low complexity" evidence="4">
    <location>
        <begin position="672"/>
        <end position="682"/>
    </location>
</feature>
<dbReference type="InterPro" id="IPR050663">
    <property type="entry name" value="Ankyrin-SOCS_Box"/>
</dbReference>
<dbReference type="PROSITE" id="PS50088">
    <property type="entry name" value="ANK_REPEAT"/>
    <property type="match status" value="4"/>
</dbReference>
<dbReference type="AlphaFoldDB" id="A0A7S3R8S0"/>
<accession>A0A7S3R8S0</accession>
<dbReference type="Pfam" id="PF12796">
    <property type="entry name" value="Ank_2"/>
    <property type="match status" value="1"/>
</dbReference>
<feature type="compositionally biased region" description="Low complexity" evidence="4">
    <location>
        <begin position="463"/>
        <end position="485"/>
    </location>
</feature>
<feature type="region of interest" description="Disordered" evidence="4">
    <location>
        <begin position="672"/>
        <end position="694"/>
    </location>
</feature>
<dbReference type="GO" id="GO:0045944">
    <property type="term" value="P:positive regulation of transcription by RNA polymerase II"/>
    <property type="evidence" value="ECO:0007669"/>
    <property type="project" value="TreeGrafter"/>
</dbReference>
<proteinExistence type="predicted"/>
<dbReference type="PRINTS" id="PR01415">
    <property type="entry name" value="ANKYRIN"/>
</dbReference>
<evidence type="ECO:0000256" key="1">
    <source>
        <dbReference type="ARBA" id="ARBA00022737"/>
    </source>
</evidence>
<protein>
    <submittedName>
        <fullName evidence="5">Uncharacterized protein</fullName>
    </submittedName>
</protein>
<gene>
    <name evidence="5" type="ORF">DTER00134_LOCUS21217</name>
</gene>
<keyword evidence="2 3" id="KW-0040">ANK repeat</keyword>
<dbReference type="Pfam" id="PF00023">
    <property type="entry name" value="Ank"/>
    <property type="match status" value="2"/>
</dbReference>
<dbReference type="PANTHER" id="PTHR24193">
    <property type="entry name" value="ANKYRIN REPEAT PROTEIN"/>
    <property type="match status" value="1"/>
</dbReference>
<dbReference type="GO" id="GO:0005634">
    <property type="term" value="C:nucleus"/>
    <property type="evidence" value="ECO:0007669"/>
    <property type="project" value="TreeGrafter"/>
</dbReference>
<evidence type="ECO:0000256" key="2">
    <source>
        <dbReference type="ARBA" id="ARBA00023043"/>
    </source>
</evidence>
<dbReference type="Gene3D" id="1.25.40.20">
    <property type="entry name" value="Ankyrin repeat-containing domain"/>
    <property type="match status" value="2"/>
</dbReference>
<feature type="repeat" description="ANK" evidence="3">
    <location>
        <begin position="138"/>
        <end position="170"/>
    </location>
</feature>